<dbReference type="OrthoDB" id="265548at2"/>
<dbReference type="InterPro" id="IPR027417">
    <property type="entry name" value="P-loop_NTPase"/>
</dbReference>
<protein>
    <submittedName>
        <fullName evidence="1">Uncharacterized protein</fullName>
    </submittedName>
</protein>
<evidence type="ECO:0000313" key="1">
    <source>
        <dbReference type="EMBL" id="TCJ82981.1"/>
    </source>
</evidence>
<gene>
    <name evidence="1" type="ORF">EV695_3719</name>
</gene>
<organism evidence="1 2">
    <name type="scientific">Cocleimonas flava</name>
    <dbReference type="NCBI Taxonomy" id="634765"/>
    <lineage>
        <taxon>Bacteria</taxon>
        <taxon>Pseudomonadati</taxon>
        <taxon>Pseudomonadota</taxon>
        <taxon>Gammaproteobacteria</taxon>
        <taxon>Thiotrichales</taxon>
        <taxon>Thiotrichaceae</taxon>
        <taxon>Cocleimonas</taxon>
    </lineage>
</organism>
<keyword evidence="2" id="KW-1185">Reference proteome</keyword>
<dbReference type="SUPFAM" id="SSF52540">
    <property type="entry name" value="P-loop containing nucleoside triphosphate hydrolases"/>
    <property type="match status" value="1"/>
</dbReference>
<dbReference type="RefSeq" id="WP_131907475.1">
    <property type="nucleotide sequence ID" value="NZ_BAAAFU010000007.1"/>
</dbReference>
<comment type="caution">
    <text evidence="1">The sequence shown here is derived from an EMBL/GenBank/DDBJ whole genome shotgun (WGS) entry which is preliminary data.</text>
</comment>
<name>A0A4R1EY88_9GAMM</name>
<dbReference type="EMBL" id="SMFQ01000005">
    <property type="protein sequence ID" value="TCJ82981.1"/>
    <property type="molecule type" value="Genomic_DNA"/>
</dbReference>
<evidence type="ECO:0000313" key="2">
    <source>
        <dbReference type="Proteomes" id="UP000294887"/>
    </source>
</evidence>
<dbReference type="Proteomes" id="UP000294887">
    <property type="component" value="Unassembled WGS sequence"/>
</dbReference>
<sequence>MKDITNNIPSDNLRWCLKQIENGPWNLIQLRGEQLSDTEFNQGDIDLLISNESVELLLNAVYKWVRERKCHARVMSRKNRKVQLILYSTDGEDCVIFDLWLELWQFDNKRSCLTYLGAKDATETPQSAIARFPANLEACIYIQHLLCKKRSIDNQSTISRLNEYSQNCDKEIADIISEILNSQAISQTLEELTLKYINQRCQLQTPSTFTHTAKRLGSVIKESWLAAPRQTRMISIMGSDGAGKTTLANHLLESVDNVSRVFTGKHLYRKSYIHKLMVILIRPLLFQSRETFDEKLAPWVYLRASLGIRIKYWRQKNKGLMLVDRTIMDFLYLDRKTDTPRFSRFRFLSNVFGKRIPIIHCIVNPQNISDRKPEMTEQGILHYNQDMFNCHSLRSPTDYLAFNNDCSLEDSVEALTTILNKL</sequence>
<reference evidence="1 2" key="1">
    <citation type="submission" date="2019-03" db="EMBL/GenBank/DDBJ databases">
        <title>Genomic Encyclopedia of Type Strains, Phase IV (KMG-IV): sequencing the most valuable type-strain genomes for metagenomic binning, comparative biology and taxonomic classification.</title>
        <authorList>
            <person name="Goeker M."/>
        </authorList>
    </citation>
    <scope>NUCLEOTIDE SEQUENCE [LARGE SCALE GENOMIC DNA]</scope>
    <source>
        <strain evidence="1 2">DSM 24830</strain>
    </source>
</reference>
<dbReference type="AlphaFoldDB" id="A0A4R1EY88"/>
<proteinExistence type="predicted"/>
<dbReference type="CDD" id="cd02019">
    <property type="entry name" value="NK"/>
    <property type="match status" value="1"/>
</dbReference>
<dbReference type="Gene3D" id="3.40.50.300">
    <property type="entry name" value="P-loop containing nucleotide triphosphate hydrolases"/>
    <property type="match status" value="1"/>
</dbReference>
<accession>A0A4R1EY88</accession>